<keyword evidence="2" id="KW-1185">Reference proteome</keyword>
<dbReference type="Gene3D" id="3.40.50.150">
    <property type="entry name" value="Vaccinia Virus protein VP39"/>
    <property type="match status" value="1"/>
</dbReference>
<dbReference type="InterPro" id="IPR029063">
    <property type="entry name" value="SAM-dependent_MTases_sf"/>
</dbReference>
<dbReference type="Proteomes" id="UP000297245">
    <property type="component" value="Unassembled WGS sequence"/>
</dbReference>
<organism evidence="1 2">
    <name type="scientific">Dendrothele bispora (strain CBS 962.96)</name>
    <dbReference type="NCBI Taxonomy" id="1314807"/>
    <lineage>
        <taxon>Eukaryota</taxon>
        <taxon>Fungi</taxon>
        <taxon>Dikarya</taxon>
        <taxon>Basidiomycota</taxon>
        <taxon>Agaricomycotina</taxon>
        <taxon>Agaricomycetes</taxon>
        <taxon>Agaricomycetidae</taxon>
        <taxon>Agaricales</taxon>
        <taxon>Agaricales incertae sedis</taxon>
        <taxon>Dendrothele</taxon>
    </lineage>
</organism>
<dbReference type="EMBL" id="ML179065">
    <property type="protein sequence ID" value="THV03629.1"/>
    <property type="molecule type" value="Genomic_DNA"/>
</dbReference>
<name>A0A4S8MM65_DENBC</name>
<sequence>MTDIYVVRNKEDSDIEGAVESKLAPAPLLPNYGGLSGTVYNLDMGMMGYFNAQEFTILQLKEILENTGWRLTRCTPINAKDNFLRSTVAVPIQHWTSPSCGGILLMSSDIYAKQGKLSQLVESTYLYLKSGTSRTFENPGYIEINNTFCHKSGDGERNLDFGNKETKESAQNTAVPSRGIEPRAAVLSIRYRIMKDSNVSHYTTMELLTLVKTRHSRYARWCTTFSISHRLMAGIWTAKSFADPSLMAVTFACPLPWSLVELTYLGA</sequence>
<dbReference type="AlphaFoldDB" id="A0A4S8MM65"/>
<protein>
    <submittedName>
        <fullName evidence="1">Uncharacterized protein</fullName>
    </submittedName>
</protein>
<dbReference type="OrthoDB" id="10653186at2759"/>
<evidence type="ECO:0000313" key="1">
    <source>
        <dbReference type="EMBL" id="THV03629.1"/>
    </source>
</evidence>
<gene>
    <name evidence="1" type="ORF">K435DRAFT_791659</name>
</gene>
<accession>A0A4S8MM65</accession>
<evidence type="ECO:0000313" key="2">
    <source>
        <dbReference type="Proteomes" id="UP000297245"/>
    </source>
</evidence>
<proteinExistence type="predicted"/>
<reference evidence="1 2" key="1">
    <citation type="journal article" date="2019" name="Nat. Ecol. Evol.">
        <title>Megaphylogeny resolves global patterns of mushroom evolution.</title>
        <authorList>
            <person name="Varga T."/>
            <person name="Krizsan K."/>
            <person name="Foldi C."/>
            <person name="Dima B."/>
            <person name="Sanchez-Garcia M."/>
            <person name="Sanchez-Ramirez S."/>
            <person name="Szollosi G.J."/>
            <person name="Szarkandi J.G."/>
            <person name="Papp V."/>
            <person name="Albert L."/>
            <person name="Andreopoulos W."/>
            <person name="Angelini C."/>
            <person name="Antonin V."/>
            <person name="Barry K.W."/>
            <person name="Bougher N.L."/>
            <person name="Buchanan P."/>
            <person name="Buyck B."/>
            <person name="Bense V."/>
            <person name="Catcheside P."/>
            <person name="Chovatia M."/>
            <person name="Cooper J."/>
            <person name="Damon W."/>
            <person name="Desjardin D."/>
            <person name="Finy P."/>
            <person name="Geml J."/>
            <person name="Haridas S."/>
            <person name="Hughes K."/>
            <person name="Justo A."/>
            <person name="Karasinski D."/>
            <person name="Kautmanova I."/>
            <person name="Kiss B."/>
            <person name="Kocsube S."/>
            <person name="Kotiranta H."/>
            <person name="LaButti K.M."/>
            <person name="Lechner B.E."/>
            <person name="Liimatainen K."/>
            <person name="Lipzen A."/>
            <person name="Lukacs Z."/>
            <person name="Mihaltcheva S."/>
            <person name="Morgado L.N."/>
            <person name="Niskanen T."/>
            <person name="Noordeloos M.E."/>
            <person name="Ohm R.A."/>
            <person name="Ortiz-Santana B."/>
            <person name="Ovrebo C."/>
            <person name="Racz N."/>
            <person name="Riley R."/>
            <person name="Savchenko A."/>
            <person name="Shiryaev A."/>
            <person name="Soop K."/>
            <person name="Spirin V."/>
            <person name="Szebenyi C."/>
            <person name="Tomsovsky M."/>
            <person name="Tulloss R.E."/>
            <person name="Uehling J."/>
            <person name="Grigoriev I.V."/>
            <person name="Vagvolgyi C."/>
            <person name="Papp T."/>
            <person name="Martin F.M."/>
            <person name="Miettinen O."/>
            <person name="Hibbett D.S."/>
            <person name="Nagy L.G."/>
        </authorList>
    </citation>
    <scope>NUCLEOTIDE SEQUENCE [LARGE SCALE GENOMIC DNA]</scope>
    <source>
        <strain evidence="1 2">CBS 962.96</strain>
    </source>
</reference>